<evidence type="ECO:0000313" key="1">
    <source>
        <dbReference type="EMBL" id="KAK9193573.1"/>
    </source>
</evidence>
<dbReference type="Proteomes" id="UP001428341">
    <property type="component" value="Unassembled WGS sequence"/>
</dbReference>
<comment type="caution">
    <text evidence="1">The sequence shown here is derived from an EMBL/GenBank/DDBJ whole genome shotgun (WGS) entry which is preliminary data.</text>
</comment>
<organism evidence="1 2">
    <name type="scientific">Citrus x changshan-huyou</name>
    <dbReference type="NCBI Taxonomy" id="2935761"/>
    <lineage>
        <taxon>Eukaryota</taxon>
        <taxon>Viridiplantae</taxon>
        <taxon>Streptophyta</taxon>
        <taxon>Embryophyta</taxon>
        <taxon>Tracheophyta</taxon>
        <taxon>Spermatophyta</taxon>
        <taxon>Magnoliopsida</taxon>
        <taxon>eudicotyledons</taxon>
        <taxon>Gunneridae</taxon>
        <taxon>Pentapetalae</taxon>
        <taxon>rosids</taxon>
        <taxon>malvids</taxon>
        <taxon>Sapindales</taxon>
        <taxon>Rutaceae</taxon>
        <taxon>Aurantioideae</taxon>
        <taxon>Citrus</taxon>
    </lineage>
</organism>
<proteinExistence type="predicted"/>
<gene>
    <name evidence="1" type="ORF">WN944_004270</name>
</gene>
<name>A0AAP0QIG2_9ROSI</name>
<keyword evidence="2" id="KW-1185">Reference proteome</keyword>
<accession>A0AAP0QIG2</accession>
<protein>
    <submittedName>
        <fullName evidence="1">Uncharacterized protein</fullName>
    </submittedName>
</protein>
<sequence length="93" mass="9994">MSEPLDKSDLLSTQMKCQGPTLDRKMRNSVCKPGSCIIMKFQAFLPVKKSFGISIQWCKLGVGDDAANLRKSAMKGSISLGVLQTATGGDQQA</sequence>
<evidence type="ECO:0000313" key="2">
    <source>
        <dbReference type="Proteomes" id="UP001428341"/>
    </source>
</evidence>
<reference evidence="1 2" key="1">
    <citation type="submission" date="2024-05" db="EMBL/GenBank/DDBJ databases">
        <title>Haplotype-resolved chromosome-level genome assembly of Huyou (Citrus changshanensis).</title>
        <authorList>
            <person name="Miao C."/>
            <person name="Chen W."/>
            <person name="Wu Y."/>
            <person name="Wang L."/>
            <person name="Zhao S."/>
            <person name="Grierson D."/>
            <person name="Xu C."/>
            <person name="Chen K."/>
        </authorList>
    </citation>
    <scope>NUCLEOTIDE SEQUENCE [LARGE SCALE GENOMIC DNA]</scope>
    <source>
        <strain evidence="1">01-14</strain>
        <tissue evidence="1">Leaf</tissue>
    </source>
</reference>
<dbReference type="EMBL" id="JBCGBO010000006">
    <property type="protein sequence ID" value="KAK9193573.1"/>
    <property type="molecule type" value="Genomic_DNA"/>
</dbReference>
<dbReference type="AlphaFoldDB" id="A0AAP0QIG2"/>